<evidence type="ECO:0000313" key="6">
    <source>
        <dbReference type="Proteomes" id="UP001219525"/>
    </source>
</evidence>
<dbReference type="SUPFAM" id="SSF48403">
    <property type="entry name" value="Ankyrin repeat"/>
    <property type="match status" value="2"/>
</dbReference>
<feature type="region of interest" description="Disordered" evidence="4">
    <location>
        <begin position="597"/>
        <end position="669"/>
    </location>
</feature>
<feature type="region of interest" description="Disordered" evidence="4">
    <location>
        <begin position="1694"/>
        <end position="1731"/>
    </location>
</feature>
<dbReference type="PROSITE" id="PS50297">
    <property type="entry name" value="ANK_REP_REGION"/>
    <property type="match status" value="2"/>
</dbReference>
<dbReference type="InterPro" id="IPR036770">
    <property type="entry name" value="Ankyrin_rpt-contain_sf"/>
</dbReference>
<dbReference type="InterPro" id="IPR002110">
    <property type="entry name" value="Ankyrin_rpt"/>
</dbReference>
<dbReference type="Proteomes" id="UP001219525">
    <property type="component" value="Unassembled WGS sequence"/>
</dbReference>
<feature type="compositionally biased region" description="Basic and acidic residues" evidence="4">
    <location>
        <begin position="637"/>
        <end position="651"/>
    </location>
</feature>
<feature type="repeat" description="ANK" evidence="3">
    <location>
        <begin position="565"/>
        <end position="590"/>
    </location>
</feature>
<evidence type="ECO:0000313" key="5">
    <source>
        <dbReference type="EMBL" id="KAJ7196941.1"/>
    </source>
</evidence>
<proteinExistence type="predicted"/>
<evidence type="ECO:0000256" key="4">
    <source>
        <dbReference type="SAM" id="MobiDB-lite"/>
    </source>
</evidence>
<name>A0AAD6V0W5_9AGAR</name>
<keyword evidence="6" id="KW-1185">Reference proteome</keyword>
<gene>
    <name evidence="5" type="ORF">GGX14DRAFT_671315</name>
</gene>
<evidence type="ECO:0000256" key="3">
    <source>
        <dbReference type="PROSITE-ProRule" id="PRU00023"/>
    </source>
</evidence>
<feature type="compositionally biased region" description="Acidic residues" evidence="4">
    <location>
        <begin position="623"/>
        <end position="636"/>
    </location>
</feature>
<accession>A0AAD6V0W5</accession>
<feature type="repeat" description="ANK" evidence="3">
    <location>
        <begin position="1479"/>
        <end position="1511"/>
    </location>
</feature>
<dbReference type="PANTHER" id="PTHR24198:SF165">
    <property type="entry name" value="ANKYRIN REPEAT-CONTAINING PROTEIN-RELATED"/>
    <property type="match status" value="1"/>
</dbReference>
<feature type="compositionally biased region" description="Basic and acidic residues" evidence="4">
    <location>
        <begin position="609"/>
        <end position="622"/>
    </location>
</feature>
<reference evidence="5" key="1">
    <citation type="submission" date="2023-03" db="EMBL/GenBank/DDBJ databases">
        <title>Massive genome expansion in bonnet fungi (Mycena s.s.) driven by repeated elements and novel gene families across ecological guilds.</title>
        <authorList>
            <consortium name="Lawrence Berkeley National Laboratory"/>
            <person name="Harder C.B."/>
            <person name="Miyauchi S."/>
            <person name="Viragh M."/>
            <person name="Kuo A."/>
            <person name="Thoen E."/>
            <person name="Andreopoulos B."/>
            <person name="Lu D."/>
            <person name="Skrede I."/>
            <person name="Drula E."/>
            <person name="Henrissat B."/>
            <person name="Morin E."/>
            <person name="Kohler A."/>
            <person name="Barry K."/>
            <person name="LaButti K."/>
            <person name="Morin E."/>
            <person name="Salamov A."/>
            <person name="Lipzen A."/>
            <person name="Mereny Z."/>
            <person name="Hegedus B."/>
            <person name="Baldrian P."/>
            <person name="Stursova M."/>
            <person name="Weitz H."/>
            <person name="Taylor A."/>
            <person name="Grigoriev I.V."/>
            <person name="Nagy L.G."/>
            <person name="Martin F."/>
            <person name="Kauserud H."/>
        </authorList>
    </citation>
    <scope>NUCLEOTIDE SEQUENCE</scope>
    <source>
        <strain evidence="5">9144</strain>
    </source>
</reference>
<comment type="caution">
    <text evidence="5">The sequence shown here is derived from an EMBL/GenBank/DDBJ whole genome shotgun (WGS) entry which is preliminary data.</text>
</comment>
<dbReference type="PROSITE" id="PS50088">
    <property type="entry name" value="ANK_REPEAT"/>
    <property type="match status" value="3"/>
</dbReference>
<evidence type="ECO:0000256" key="1">
    <source>
        <dbReference type="ARBA" id="ARBA00022737"/>
    </source>
</evidence>
<dbReference type="EMBL" id="JARJCW010000080">
    <property type="protein sequence ID" value="KAJ7196941.1"/>
    <property type="molecule type" value="Genomic_DNA"/>
</dbReference>
<dbReference type="Pfam" id="PF12796">
    <property type="entry name" value="Ank_2"/>
    <property type="match status" value="2"/>
</dbReference>
<sequence length="1750" mass="193989">MARSQTPEAQSFIQRVLGLPKGPGVSLDLVLQPSLEDEAELRCLFATDKAHARLSNPYVGLVDVFAAPADMRITRARVVKDETDLSAQYVMPLSEANRRKEGAPCMVSDIDEFKKNWGVFSEGSLSQLLDWNNVVAAGGSVLACLAPLPEEAKASKRSIRKYYHSTAYPTSDIDLFLWGLNPQQAEAKIIQIYEAVRDSVPWDVTCVRTKHTVSIHSQYPYRSVQIVLRLYSSPAEILAGFDIDAPCCAYDGTRVYANPRAIVAMMRQCNTVDMTRRSPSYEVRFAKYAARGFEVYVPNISRADIDPTIYERSIVRITGLARLLVLEKLTNTDTRFKFLESRRALRGRPNPLNRYNKRSRKFKGDLKGGDSTLPGIEMNDYDVGSLHIPYGPGWDARRIDKLIYQTDLGMNSTFNPKNKGRRLHRHPAFFGTIQECMEDCCENCPAAIDEDEHKLQAEEDESYIRGRISFLQENPGRQTLSGSFNPIDVGEWSAQVYIGPTERFFAAIAAYDRVGVAHMLSEGQDVHRRDHVGRTPLHVAIMCRAAEIACDLVDAGARITARLVDGRSSLHLAAQHDLLSVVRKLLERSAVNAEKLANGFEEDDDEDNGKDAVETERERLSSEDDWSSEEDDMDEAGDAKPKKSDAKRADSSETPTNVGDLPEDEADQPDVFDINLADWDMTYTPLAFGIVFGSPLIVEELLNAGADAKFVMQAKGSYTAALPLMLTALGEDDERTCKIAECLILAGASCTATDQERDGRTIFYRAVEANKPNLVATFLRCDPNANVALNHPTIGWAGAITPLVAAVAKGHYSVIATMVAHGAKFALSQEELERAFAASKFNFAHDKSDFQPLESALLRHDDVVRLLTDLGAEINVGVKRALKSNSRPEDRRTILDWVQYALSTAGANIAELDKKINPPEISTAEALPGWEGYLRKYLANMKIAKAKAAKESKVASGEEADRARWIDVKEYLLDTEEFLLEHGAKTWSAVYPDNVSTATDPKFSQFAKLASFPGGFSVFDSAVQGSKAVNYYYITTFYSQEPVPNYLDALYNELYEACYTGNNDRIQELCLPASTPSTGANLLQIGVSVSGENRHICTGFTPLFAAIAGRHWDTARLIVAITAAQYKPAAQTGRFRVSDITFDDDSDNESDDSDDTVEEHEINFVDIASRPSAIDCRVHPKDILQAGKADQEPFAKAIDDNDFEAFINIYNLYKHSPKHVELPSNILSNILTKDRAEMLDEYIRRTGSGINIETAVKAGDEPLPVVNDMNRIYLGLNICGKKRTDLAQRIDPNELQKEKFTVPIVWQAVCSGATSILEYLLGDRPLAAYQYYASNNSSDVARLLKRTTDLAKVLPEWLGWSMTPLGESPLTAAIVGKKLDTVKYLFTKSPRLMASFLHERLKYLGVNPLMIAVQLGCDSAFIDFLLFKSVSPAETDQVRGWNIFHHMCNKNHHELLEHLLSKLPRDVVEVLLAQQSKGRLNTPLHIAAKRGYKKAVQLIVEFSKSTTLVRNVEGFIPLHCAVRPGFPETIQILVGAAPAGLCMENGVGETPLDMAILQDLISRNRTLHYQNAMYGSYELQDPLVAPPRFNIIQLNTELPRLRATLAALLGSGILKEGTKAVADLFAFVEYMEQKLVEAKASTQDVKPAVVAGVETADGAKALASVKAAMGAHAGQHRQLVHLVDVQASVRDSLARTQPDTSDQLHSHTLLRHRSRPRDDEGGLEPEENAVERELRESFIYKHLETGPDNL</sequence>
<keyword evidence="2 3" id="KW-0040">ANK repeat</keyword>
<dbReference type="SMART" id="SM00248">
    <property type="entry name" value="ANK"/>
    <property type="match status" value="12"/>
</dbReference>
<dbReference type="Gene3D" id="1.25.40.20">
    <property type="entry name" value="Ankyrin repeat-containing domain"/>
    <property type="match status" value="4"/>
</dbReference>
<keyword evidence="1" id="KW-0677">Repeat</keyword>
<evidence type="ECO:0000256" key="2">
    <source>
        <dbReference type="ARBA" id="ARBA00023043"/>
    </source>
</evidence>
<protein>
    <submittedName>
        <fullName evidence="5">Ankyrin repeat protein</fullName>
    </submittedName>
</protein>
<dbReference type="PANTHER" id="PTHR24198">
    <property type="entry name" value="ANKYRIN REPEAT AND PROTEIN KINASE DOMAIN-CONTAINING PROTEIN"/>
    <property type="match status" value="1"/>
</dbReference>
<feature type="repeat" description="ANK" evidence="3">
    <location>
        <begin position="532"/>
        <end position="564"/>
    </location>
</feature>
<organism evidence="5 6">
    <name type="scientific">Mycena pura</name>
    <dbReference type="NCBI Taxonomy" id="153505"/>
    <lineage>
        <taxon>Eukaryota</taxon>
        <taxon>Fungi</taxon>
        <taxon>Dikarya</taxon>
        <taxon>Basidiomycota</taxon>
        <taxon>Agaricomycotina</taxon>
        <taxon>Agaricomycetes</taxon>
        <taxon>Agaricomycetidae</taxon>
        <taxon>Agaricales</taxon>
        <taxon>Marasmiineae</taxon>
        <taxon>Mycenaceae</taxon>
        <taxon>Mycena</taxon>
    </lineage>
</organism>
<feature type="compositionally biased region" description="Polar residues" evidence="4">
    <location>
        <begin position="1694"/>
        <end position="1703"/>
    </location>
</feature>